<name>A0ABV5NTW6_9ACTN</name>
<keyword evidence="3" id="KW-1185">Reference proteome</keyword>
<evidence type="ECO:0000313" key="2">
    <source>
        <dbReference type="EMBL" id="MFB9473727.1"/>
    </source>
</evidence>
<evidence type="ECO:0008006" key="4">
    <source>
        <dbReference type="Google" id="ProtNLM"/>
    </source>
</evidence>
<dbReference type="RefSeq" id="WP_345385667.1">
    <property type="nucleotide sequence ID" value="NZ_BAAAXS010000001.1"/>
</dbReference>
<dbReference type="EMBL" id="JBHMCF010000036">
    <property type="protein sequence ID" value="MFB9473727.1"/>
    <property type="molecule type" value="Genomic_DNA"/>
</dbReference>
<accession>A0ABV5NTW6</accession>
<reference evidence="2 3" key="1">
    <citation type="submission" date="2024-09" db="EMBL/GenBank/DDBJ databases">
        <authorList>
            <person name="Sun Q."/>
            <person name="Mori K."/>
        </authorList>
    </citation>
    <scope>NUCLEOTIDE SEQUENCE [LARGE SCALE GENOMIC DNA]</scope>
    <source>
        <strain evidence="2 3">JCM 3324</strain>
    </source>
</reference>
<feature type="signal peptide" evidence="1">
    <location>
        <begin position="1"/>
        <end position="19"/>
    </location>
</feature>
<sequence length="65" mass="7137">MSAAIAVAAVGLSAAPASAASWHPYQAYKNYDTCVEVGKYAVAYGKSTKYKCDWDSPYWLLSLYY</sequence>
<feature type="chain" id="PRO_5046358370" description="Secreted protein" evidence="1">
    <location>
        <begin position="20"/>
        <end position="65"/>
    </location>
</feature>
<evidence type="ECO:0000313" key="3">
    <source>
        <dbReference type="Proteomes" id="UP001589568"/>
    </source>
</evidence>
<keyword evidence="1" id="KW-0732">Signal</keyword>
<organism evidence="2 3">
    <name type="scientific">Nonomuraea salmonea</name>
    <dbReference type="NCBI Taxonomy" id="46181"/>
    <lineage>
        <taxon>Bacteria</taxon>
        <taxon>Bacillati</taxon>
        <taxon>Actinomycetota</taxon>
        <taxon>Actinomycetes</taxon>
        <taxon>Streptosporangiales</taxon>
        <taxon>Streptosporangiaceae</taxon>
        <taxon>Nonomuraea</taxon>
    </lineage>
</organism>
<gene>
    <name evidence="2" type="ORF">ACFFR3_29895</name>
</gene>
<proteinExistence type="predicted"/>
<evidence type="ECO:0000256" key="1">
    <source>
        <dbReference type="SAM" id="SignalP"/>
    </source>
</evidence>
<comment type="caution">
    <text evidence="2">The sequence shown here is derived from an EMBL/GenBank/DDBJ whole genome shotgun (WGS) entry which is preliminary data.</text>
</comment>
<dbReference type="Proteomes" id="UP001589568">
    <property type="component" value="Unassembled WGS sequence"/>
</dbReference>
<protein>
    <recommendedName>
        <fullName evidence="4">Secreted protein</fullName>
    </recommendedName>
</protein>